<organism evidence="1 2">
    <name type="scientific">Halobacterium litoreum</name>
    <dbReference type="NCBI Taxonomy" id="2039234"/>
    <lineage>
        <taxon>Archaea</taxon>
        <taxon>Methanobacteriati</taxon>
        <taxon>Methanobacteriota</taxon>
        <taxon>Stenosarchaea group</taxon>
        <taxon>Halobacteria</taxon>
        <taxon>Halobacteriales</taxon>
        <taxon>Halobacteriaceae</taxon>
        <taxon>Halobacterium</taxon>
    </lineage>
</organism>
<comment type="caution">
    <text evidence="1">The sequence shown here is derived from an EMBL/GenBank/DDBJ whole genome shotgun (WGS) entry which is preliminary data.</text>
</comment>
<dbReference type="RefSeq" id="WP_232571847.1">
    <property type="nucleotide sequence ID" value="NZ_CP089466.1"/>
</dbReference>
<dbReference type="EMBL" id="JBHRWN010000002">
    <property type="protein sequence ID" value="MFC3477018.1"/>
    <property type="molecule type" value="Genomic_DNA"/>
</dbReference>
<keyword evidence="2" id="KW-1185">Reference proteome</keyword>
<dbReference type="Pfam" id="PF24381">
    <property type="entry name" value="DUF7537"/>
    <property type="match status" value="1"/>
</dbReference>
<evidence type="ECO:0000313" key="2">
    <source>
        <dbReference type="Proteomes" id="UP001595660"/>
    </source>
</evidence>
<sequence length="257" mass="26517">MRRQFATLAVVALVLVAGCAAGGGGDGATTAPGDESGDPLYETPLNASAVADAHLAALEDAGSYTVTSNGTQTVQNTTTETSSVARGDLSSGAVATSTATSQRTVDGFAFGNGTAYQRYQTGNETEYVDASGRMGSASQYGRGTVASYVTLFDFAYAGTTTENGETVHVYEAEGTDAVNASATAFRGLNESNFRSASATMHVREDGLVTRAGYDITVSFRGTEQRLAVTQRFSALGETTVEPPAWIDDARANTSSSS</sequence>
<gene>
    <name evidence="1" type="ORF">ACFOKC_04695</name>
</gene>
<dbReference type="GeneID" id="69117060"/>
<dbReference type="InterPro" id="IPR055959">
    <property type="entry name" value="DUF7537"/>
</dbReference>
<reference evidence="1 2" key="1">
    <citation type="journal article" date="2019" name="Int. J. Syst. Evol. Microbiol.">
        <title>The Global Catalogue of Microorganisms (GCM) 10K type strain sequencing project: providing services to taxonomists for standard genome sequencing and annotation.</title>
        <authorList>
            <consortium name="The Broad Institute Genomics Platform"/>
            <consortium name="The Broad Institute Genome Sequencing Center for Infectious Disease"/>
            <person name="Wu L."/>
            <person name="Ma J."/>
        </authorList>
    </citation>
    <scope>NUCLEOTIDE SEQUENCE [LARGE SCALE GENOMIC DNA]</scope>
    <source>
        <strain evidence="1 2">CGMCC 1.12562</strain>
    </source>
</reference>
<dbReference type="PROSITE" id="PS51257">
    <property type="entry name" value="PROKAR_LIPOPROTEIN"/>
    <property type="match status" value="1"/>
</dbReference>
<dbReference type="Proteomes" id="UP001595660">
    <property type="component" value="Unassembled WGS sequence"/>
</dbReference>
<proteinExistence type="predicted"/>
<protein>
    <recommendedName>
        <fullName evidence="3">Lipoprotein</fullName>
    </recommendedName>
</protein>
<evidence type="ECO:0008006" key="3">
    <source>
        <dbReference type="Google" id="ProtNLM"/>
    </source>
</evidence>
<accession>A0ABD5NCJ4</accession>
<evidence type="ECO:0000313" key="1">
    <source>
        <dbReference type="EMBL" id="MFC3477018.1"/>
    </source>
</evidence>
<dbReference type="AlphaFoldDB" id="A0ABD5NCJ4"/>
<name>A0ABD5NCJ4_9EURY</name>